<gene>
    <name evidence="1" type="ORF">SCALOS_LOCUS1129</name>
</gene>
<sequence length="210" mass="23771">PGTPISSLILPPRKKETVQLPLRKTSIITPSSSIITFQHVAEISSWIDRRSTIYDTTELPYEFKLLLRGSMDGFEGETFHRLCDNIPGTVVIVKINKTNEILGGYNPLIWKVSSNWTSYGETADSFVFSLKNGNLNESILSRVSDQSRAIGYGNISEGPSFSFNDLGMTQTNQKIKAWYCIKDSYNKPIRNEGGYFYVDEYEVFQICKNI</sequence>
<organism evidence="1 2">
    <name type="scientific">Scutellospora calospora</name>
    <dbReference type="NCBI Taxonomy" id="85575"/>
    <lineage>
        <taxon>Eukaryota</taxon>
        <taxon>Fungi</taxon>
        <taxon>Fungi incertae sedis</taxon>
        <taxon>Mucoromycota</taxon>
        <taxon>Glomeromycotina</taxon>
        <taxon>Glomeromycetes</taxon>
        <taxon>Diversisporales</taxon>
        <taxon>Gigasporaceae</taxon>
        <taxon>Scutellospora</taxon>
    </lineage>
</organism>
<protein>
    <submittedName>
        <fullName evidence="1">10088_t:CDS:1</fullName>
    </submittedName>
</protein>
<evidence type="ECO:0000313" key="1">
    <source>
        <dbReference type="EMBL" id="CAG8449787.1"/>
    </source>
</evidence>
<reference evidence="1" key="1">
    <citation type="submission" date="2021-06" db="EMBL/GenBank/DDBJ databases">
        <authorList>
            <person name="Kallberg Y."/>
            <person name="Tangrot J."/>
            <person name="Rosling A."/>
        </authorList>
    </citation>
    <scope>NUCLEOTIDE SEQUENCE</scope>
    <source>
        <strain evidence="1">AU212A</strain>
    </source>
</reference>
<keyword evidence="2" id="KW-1185">Reference proteome</keyword>
<name>A0ACA9K3Z2_9GLOM</name>
<comment type="caution">
    <text evidence="1">The sequence shown here is derived from an EMBL/GenBank/DDBJ whole genome shotgun (WGS) entry which is preliminary data.</text>
</comment>
<feature type="non-terminal residue" evidence="1">
    <location>
        <position position="1"/>
    </location>
</feature>
<dbReference type="Proteomes" id="UP000789860">
    <property type="component" value="Unassembled WGS sequence"/>
</dbReference>
<dbReference type="EMBL" id="CAJVPM010000698">
    <property type="protein sequence ID" value="CAG8449787.1"/>
    <property type="molecule type" value="Genomic_DNA"/>
</dbReference>
<proteinExistence type="predicted"/>
<evidence type="ECO:0000313" key="2">
    <source>
        <dbReference type="Proteomes" id="UP000789860"/>
    </source>
</evidence>
<accession>A0ACA9K3Z2</accession>